<comment type="caution">
    <text evidence="2">The sequence shown here is derived from an EMBL/GenBank/DDBJ whole genome shotgun (WGS) entry which is preliminary data.</text>
</comment>
<dbReference type="CDD" id="cd06222">
    <property type="entry name" value="RNase_H_like"/>
    <property type="match status" value="1"/>
</dbReference>
<dbReference type="InterPro" id="IPR012337">
    <property type="entry name" value="RNaseH-like_sf"/>
</dbReference>
<organism evidence="2 3">
    <name type="scientific">Gossypium lobatum</name>
    <dbReference type="NCBI Taxonomy" id="34289"/>
    <lineage>
        <taxon>Eukaryota</taxon>
        <taxon>Viridiplantae</taxon>
        <taxon>Streptophyta</taxon>
        <taxon>Embryophyta</taxon>
        <taxon>Tracheophyta</taxon>
        <taxon>Spermatophyta</taxon>
        <taxon>Magnoliopsida</taxon>
        <taxon>eudicotyledons</taxon>
        <taxon>Gunneridae</taxon>
        <taxon>Pentapetalae</taxon>
        <taxon>rosids</taxon>
        <taxon>malvids</taxon>
        <taxon>Malvales</taxon>
        <taxon>Malvaceae</taxon>
        <taxon>Malvoideae</taxon>
        <taxon>Gossypium</taxon>
    </lineage>
</organism>
<dbReference type="GO" id="GO:0004523">
    <property type="term" value="F:RNA-DNA hybrid ribonuclease activity"/>
    <property type="evidence" value="ECO:0007669"/>
    <property type="project" value="InterPro"/>
</dbReference>
<protein>
    <recommendedName>
        <fullName evidence="1">RNase H type-1 domain-containing protein</fullName>
    </recommendedName>
</protein>
<accession>A0A7J8LU49</accession>
<evidence type="ECO:0000313" key="3">
    <source>
        <dbReference type="Proteomes" id="UP000593572"/>
    </source>
</evidence>
<dbReference type="InterPro" id="IPR002156">
    <property type="entry name" value="RNaseH_domain"/>
</dbReference>
<dbReference type="EMBL" id="JABEZX010000005">
    <property type="protein sequence ID" value="MBA0555981.1"/>
    <property type="molecule type" value="Genomic_DNA"/>
</dbReference>
<dbReference type="SUPFAM" id="SSF53098">
    <property type="entry name" value="Ribonuclease H-like"/>
    <property type="match status" value="1"/>
</dbReference>
<dbReference type="InterPro" id="IPR044730">
    <property type="entry name" value="RNase_H-like_dom_plant"/>
</dbReference>
<keyword evidence="3" id="KW-1185">Reference proteome</keyword>
<dbReference type="PANTHER" id="PTHR47723">
    <property type="entry name" value="OS05G0353850 PROTEIN"/>
    <property type="match status" value="1"/>
</dbReference>
<reference evidence="2 3" key="1">
    <citation type="journal article" date="2019" name="Genome Biol. Evol.">
        <title>Insights into the evolution of the New World diploid cottons (Gossypium, subgenus Houzingenia) based on genome sequencing.</title>
        <authorList>
            <person name="Grover C.E."/>
            <person name="Arick M.A. 2nd"/>
            <person name="Thrash A."/>
            <person name="Conover J.L."/>
            <person name="Sanders W.S."/>
            <person name="Peterson D.G."/>
            <person name="Frelichowski J.E."/>
            <person name="Scheffler J.A."/>
            <person name="Scheffler B.E."/>
            <person name="Wendel J.F."/>
        </authorList>
    </citation>
    <scope>NUCLEOTIDE SEQUENCE [LARGE SCALE GENOMIC DNA]</scope>
    <source>
        <strain evidence="2">157</strain>
        <tissue evidence="2">Leaf</tissue>
    </source>
</reference>
<evidence type="ECO:0000313" key="2">
    <source>
        <dbReference type="EMBL" id="MBA0555981.1"/>
    </source>
</evidence>
<dbReference type="InterPro" id="IPR036397">
    <property type="entry name" value="RNaseH_sf"/>
</dbReference>
<dbReference type="PANTHER" id="PTHR47723:SF19">
    <property type="entry name" value="POLYNUCLEOTIDYL TRANSFERASE, RIBONUCLEASE H-LIKE SUPERFAMILY PROTEIN"/>
    <property type="match status" value="1"/>
</dbReference>
<name>A0A7J8LU49_9ROSI</name>
<gene>
    <name evidence="2" type="ORF">Golob_026124</name>
</gene>
<feature type="domain" description="RNase H type-1" evidence="1">
    <location>
        <begin position="30"/>
        <end position="139"/>
    </location>
</feature>
<dbReference type="Proteomes" id="UP000593572">
    <property type="component" value="Unassembled WGS sequence"/>
</dbReference>
<evidence type="ECO:0000259" key="1">
    <source>
        <dbReference type="Pfam" id="PF13456"/>
    </source>
</evidence>
<dbReference type="Pfam" id="PF13456">
    <property type="entry name" value="RVT_3"/>
    <property type="match status" value="1"/>
</dbReference>
<dbReference type="Gene3D" id="3.30.420.10">
    <property type="entry name" value="Ribonuclease H-like superfamily/Ribonuclease H"/>
    <property type="match status" value="1"/>
</dbReference>
<proteinExistence type="predicted"/>
<dbReference type="AlphaFoldDB" id="A0A7J8LU49"/>
<dbReference type="GO" id="GO:0003676">
    <property type="term" value="F:nucleic acid binding"/>
    <property type="evidence" value="ECO:0007669"/>
    <property type="project" value="InterPro"/>
</dbReference>
<dbReference type="InterPro" id="IPR053151">
    <property type="entry name" value="RNase_H-like"/>
</dbReference>
<sequence>MVPSSQKWEKPPIIFIKVNVDATMAVGIMVFSVITQDWEGFLLGGCASVKGNHMSVEWVELDALIEGITMDRSYIFDKIIFKSDCVSLVNRFRKNHVGITILGHKIKDTRGMLEIFISAEVNWIDRNRNKVADSLCNLALSNHCNLTFDMEYRSDIHDCIILDSL</sequence>